<organism evidence="2 3">
    <name type="scientific">Photobacterium malacitanum</name>
    <dbReference type="NCBI Taxonomy" id="2204294"/>
    <lineage>
        <taxon>Bacteria</taxon>
        <taxon>Pseudomonadati</taxon>
        <taxon>Pseudomonadota</taxon>
        <taxon>Gammaproteobacteria</taxon>
        <taxon>Vibrionales</taxon>
        <taxon>Vibrionaceae</taxon>
        <taxon>Photobacterium</taxon>
    </lineage>
</organism>
<evidence type="ECO:0000313" key="2">
    <source>
        <dbReference type="EMBL" id="SMY33010.1"/>
    </source>
</evidence>
<evidence type="ECO:0000313" key="3">
    <source>
        <dbReference type="Proteomes" id="UP000195963"/>
    </source>
</evidence>
<proteinExistence type="predicted"/>
<feature type="coiled-coil region" evidence="1">
    <location>
        <begin position="155"/>
        <end position="182"/>
    </location>
</feature>
<dbReference type="RefSeq" id="WP_087844032.1">
    <property type="nucleotide sequence ID" value="NZ_FYAK01000001.1"/>
</dbReference>
<evidence type="ECO:0000256" key="1">
    <source>
        <dbReference type="SAM" id="Coils"/>
    </source>
</evidence>
<name>A0A1Y6MB86_9GAMM</name>
<keyword evidence="3" id="KW-1185">Reference proteome</keyword>
<dbReference type="InterPro" id="IPR010890">
    <property type="entry name" value="PriC"/>
</dbReference>
<dbReference type="Pfam" id="PF07445">
    <property type="entry name" value="PriC"/>
    <property type="match status" value="1"/>
</dbReference>
<dbReference type="EMBL" id="FYAK01000001">
    <property type="protein sequence ID" value="SMY33010.1"/>
    <property type="molecule type" value="Genomic_DNA"/>
</dbReference>
<protein>
    <submittedName>
        <fullName evidence="2">Primosomal replication protein N</fullName>
    </submittedName>
</protein>
<dbReference type="Gene3D" id="1.20.1270.340">
    <property type="match status" value="1"/>
</dbReference>
<accession>A0A1Y6MB86</accession>
<keyword evidence="1" id="KW-0175">Coiled coil</keyword>
<dbReference type="InterPro" id="IPR038338">
    <property type="entry name" value="PriC_sf"/>
</dbReference>
<dbReference type="AlphaFoldDB" id="A0A1Y6MB86"/>
<dbReference type="Proteomes" id="UP000195963">
    <property type="component" value="Unassembled WGS sequence"/>
</dbReference>
<gene>
    <name evidence="2" type="primary">priC</name>
    <name evidence="2" type="ORF">PMAL9190_00819</name>
</gene>
<reference evidence="3" key="1">
    <citation type="submission" date="2017-06" db="EMBL/GenBank/DDBJ databases">
        <authorList>
            <person name="Rodrigo-Torres L."/>
            <person name="Arahal R.D."/>
            <person name="Lucena T."/>
        </authorList>
    </citation>
    <scope>NUCLEOTIDE SEQUENCE [LARGE SCALE GENOMIC DNA]</scope>
    <source>
        <strain evidence="3">CECT 9190</strain>
    </source>
</reference>
<sequence>MIDLSRLQTLVEQLQHQAAATDRIRGEAPRPLFDQQLFRYRSKLLVPCVAEIAQELAILQQEQQTGKLLPERTQHVCEKLVAQIHAVQREFATQHIRKNEPKQVIRKQRSINQIYQDLNQHRDWERRLKSMLRDKELLVNRCGSQFEQQQLQKEVLALEGRISRCQAALIKLEDEINRRERKG</sequence>